<keyword evidence="1" id="KW-0547">Nucleotide-binding</keyword>
<dbReference type="Proteomes" id="UP000002415">
    <property type="component" value="Chromosome"/>
</dbReference>
<dbReference type="SUPFAM" id="SSF141000">
    <property type="entry name" value="Glu-tRNAGln amidotransferase C subunit"/>
    <property type="match status" value="1"/>
</dbReference>
<dbReference type="EMBL" id="CP000771">
    <property type="protein sequence ID" value="ABS61353.1"/>
    <property type="molecule type" value="Genomic_DNA"/>
</dbReference>
<dbReference type="STRING" id="381764.Fnod_1510"/>
<evidence type="ECO:0000313" key="2">
    <source>
        <dbReference type="EMBL" id="ABS61353.1"/>
    </source>
</evidence>
<comment type="subunit">
    <text evidence="1">Heterotrimer of A, B and C subunits.</text>
</comment>
<keyword evidence="2" id="KW-0808">Transferase</keyword>
<evidence type="ECO:0000256" key="1">
    <source>
        <dbReference type="HAMAP-Rule" id="MF_00122"/>
    </source>
</evidence>
<sequence>MSIKIDDKLIDHLSKLSRLTVSDTEKLKKDLQKIIDYFEILSEVNTENIEPMYTPIEEPFEPRIANPTTNENINEIIENFPEKVDRLIKVPGIYG</sequence>
<reference evidence="2 3" key="2">
    <citation type="journal article" date="2009" name="Proc. Natl. Acad. Sci. U.S.A.">
        <title>On the chimeric nature, thermophilic origin, and phylogenetic placement of the Thermotogales.</title>
        <authorList>
            <person name="Zhaxybayeva O."/>
            <person name="Swithers K.S."/>
            <person name="Lapierre P."/>
            <person name="Fournier G.P."/>
            <person name="Bickhart D.M."/>
            <person name="DeBoy R.T."/>
            <person name="Nelson K.E."/>
            <person name="Nesbo C.L."/>
            <person name="Doolittle W.F."/>
            <person name="Gogarten J.P."/>
            <person name="Noll K.M."/>
        </authorList>
    </citation>
    <scope>NUCLEOTIDE SEQUENCE [LARGE SCALE GENOMIC DNA]</scope>
    <source>
        <strain evidence="3">ATCC 35602 / DSM 5306 / Rt17-B1</strain>
    </source>
</reference>
<dbReference type="GO" id="GO:0005524">
    <property type="term" value="F:ATP binding"/>
    <property type="evidence" value="ECO:0007669"/>
    <property type="project" value="UniProtKB-KW"/>
</dbReference>
<proteinExistence type="inferred from homology"/>
<name>A7HN70_FERNB</name>
<dbReference type="AlphaFoldDB" id="A7HN70"/>
<dbReference type="eggNOG" id="COG0721">
    <property type="taxonomic scope" value="Bacteria"/>
</dbReference>
<comment type="similarity">
    <text evidence="1">Belongs to the GatC family.</text>
</comment>
<dbReference type="KEGG" id="fno:Fnod_1510"/>
<comment type="catalytic activity">
    <reaction evidence="1">
        <text>L-aspartyl-tRNA(Asn) + L-glutamine + ATP + H2O = L-asparaginyl-tRNA(Asn) + L-glutamate + ADP + phosphate + 2 H(+)</text>
        <dbReference type="Rhea" id="RHEA:14513"/>
        <dbReference type="Rhea" id="RHEA-COMP:9674"/>
        <dbReference type="Rhea" id="RHEA-COMP:9677"/>
        <dbReference type="ChEBI" id="CHEBI:15377"/>
        <dbReference type="ChEBI" id="CHEBI:15378"/>
        <dbReference type="ChEBI" id="CHEBI:29985"/>
        <dbReference type="ChEBI" id="CHEBI:30616"/>
        <dbReference type="ChEBI" id="CHEBI:43474"/>
        <dbReference type="ChEBI" id="CHEBI:58359"/>
        <dbReference type="ChEBI" id="CHEBI:78515"/>
        <dbReference type="ChEBI" id="CHEBI:78516"/>
        <dbReference type="ChEBI" id="CHEBI:456216"/>
    </reaction>
</comment>
<dbReference type="GO" id="GO:0016740">
    <property type="term" value="F:transferase activity"/>
    <property type="evidence" value="ECO:0007669"/>
    <property type="project" value="UniProtKB-KW"/>
</dbReference>
<keyword evidence="1" id="KW-0436">Ligase</keyword>
<keyword evidence="1" id="KW-0067">ATP-binding</keyword>
<dbReference type="Pfam" id="PF02686">
    <property type="entry name" value="GatC"/>
    <property type="match status" value="1"/>
</dbReference>
<dbReference type="NCBIfam" id="TIGR00135">
    <property type="entry name" value="gatC"/>
    <property type="match status" value="1"/>
</dbReference>
<dbReference type="EC" id="6.3.5.-" evidence="1"/>
<dbReference type="Gene3D" id="1.10.20.60">
    <property type="entry name" value="Glu-tRNAGln amidotransferase C subunit, N-terminal domain"/>
    <property type="match status" value="1"/>
</dbReference>
<accession>A7HN70</accession>
<dbReference type="GO" id="GO:0006412">
    <property type="term" value="P:translation"/>
    <property type="evidence" value="ECO:0007669"/>
    <property type="project" value="UniProtKB-UniRule"/>
</dbReference>
<comment type="catalytic activity">
    <reaction evidence="1">
        <text>L-glutamyl-tRNA(Gln) + L-glutamine + ATP + H2O = L-glutaminyl-tRNA(Gln) + L-glutamate + ADP + phosphate + H(+)</text>
        <dbReference type="Rhea" id="RHEA:17521"/>
        <dbReference type="Rhea" id="RHEA-COMP:9681"/>
        <dbReference type="Rhea" id="RHEA-COMP:9684"/>
        <dbReference type="ChEBI" id="CHEBI:15377"/>
        <dbReference type="ChEBI" id="CHEBI:15378"/>
        <dbReference type="ChEBI" id="CHEBI:29985"/>
        <dbReference type="ChEBI" id="CHEBI:30616"/>
        <dbReference type="ChEBI" id="CHEBI:43474"/>
        <dbReference type="ChEBI" id="CHEBI:58359"/>
        <dbReference type="ChEBI" id="CHEBI:78520"/>
        <dbReference type="ChEBI" id="CHEBI:78521"/>
        <dbReference type="ChEBI" id="CHEBI:456216"/>
    </reaction>
</comment>
<dbReference type="PANTHER" id="PTHR15004:SF0">
    <property type="entry name" value="GLUTAMYL-TRNA(GLN) AMIDOTRANSFERASE SUBUNIT C, MITOCHONDRIAL"/>
    <property type="match status" value="1"/>
</dbReference>
<dbReference type="GO" id="GO:0050566">
    <property type="term" value="F:asparaginyl-tRNA synthase (glutamine-hydrolyzing) activity"/>
    <property type="evidence" value="ECO:0007669"/>
    <property type="project" value="RHEA"/>
</dbReference>
<dbReference type="RefSeq" id="WP_011994658.1">
    <property type="nucleotide sequence ID" value="NC_009718.1"/>
</dbReference>
<dbReference type="InterPro" id="IPR003837">
    <property type="entry name" value="GatC"/>
</dbReference>
<dbReference type="HAMAP" id="MF_00122">
    <property type="entry name" value="GatC"/>
    <property type="match status" value="1"/>
</dbReference>
<comment type="function">
    <text evidence="1">Allows the formation of correctly charged Asn-tRNA(Asn) or Gln-tRNA(Gln) through the transamidation of misacylated Asp-tRNA(Asn) or Glu-tRNA(Gln) in organisms which lack either or both of asparaginyl-tRNA or glutaminyl-tRNA synthetases. The reaction takes place in the presence of glutamine and ATP through an activated phospho-Asp-tRNA(Asn) or phospho-Glu-tRNA(Gln).</text>
</comment>
<dbReference type="PANTHER" id="PTHR15004">
    <property type="entry name" value="GLUTAMYL-TRNA(GLN) AMIDOTRANSFERASE SUBUNIT C, MITOCHONDRIAL"/>
    <property type="match status" value="1"/>
</dbReference>
<gene>
    <name evidence="1" type="primary">gatC</name>
    <name evidence="2" type="ordered locus">Fnod_1510</name>
</gene>
<organism evidence="2 3">
    <name type="scientific">Fervidobacterium nodosum (strain ATCC 35602 / DSM 5306 / Rt17-B1)</name>
    <dbReference type="NCBI Taxonomy" id="381764"/>
    <lineage>
        <taxon>Bacteria</taxon>
        <taxon>Thermotogati</taxon>
        <taxon>Thermotogota</taxon>
        <taxon>Thermotogae</taxon>
        <taxon>Thermotogales</taxon>
        <taxon>Fervidobacteriaceae</taxon>
        <taxon>Fervidobacterium</taxon>
    </lineage>
</organism>
<protein>
    <recommendedName>
        <fullName evidence="1">Aspartyl/glutamyl-tRNA(Asn/Gln) amidotransferase subunit C</fullName>
        <shortName evidence="1">Asp/Glu-ADT subunit C</shortName>
        <ecNumber evidence="1">6.3.5.-</ecNumber>
    </recommendedName>
</protein>
<reference evidence="2 3" key="1">
    <citation type="submission" date="2007-07" db="EMBL/GenBank/DDBJ databases">
        <title>Complete sequence of Fervidobacterium nodosum Rt17-B1.</title>
        <authorList>
            <consortium name="US DOE Joint Genome Institute"/>
            <person name="Copeland A."/>
            <person name="Lucas S."/>
            <person name="Lapidus A."/>
            <person name="Barry K."/>
            <person name="Glavina del Rio T."/>
            <person name="Dalin E."/>
            <person name="Tice H."/>
            <person name="Pitluck S."/>
            <person name="Saunders E."/>
            <person name="Brettin T."/>
            <person name="Bruce D."/>
            <person name="Detter J.C."/>
            <person name="Han C."/>
            <person name="Schmutz J."/>
            <person name="Larimer F."/>
            <person name="Land M."/>
            <person name="Hauser L."/>
            <person name="Kyrpides N."/>
            <person name="Mikhailova N."/>
            <person name="Nelson K."/>
            <person name="Gogarten J.P."/>
            <person name="Noll K."/>
            <person name="Richardson P."/>
        </authorList>
    </citation>
    <scope>NUCLEOTIDE SEQUENCE [LARGE SCALE GENOMIC DNA]</scope>
    <source>
        <strain evidence="3">ATCC 35602 / DSM 5306 / Rt17-B1</strain>
    </source>
</reference>
<dbReference type="GO" id="GO:0070681">
    <property type="term" value="P:glutaminyl-tRNAGln biosynthesis via transamidation"/>
    <property type="evidence" value="ECO:0007669"/>
    <property type="project" value="TreeGrafter"/>
</dbReference>
<keyword evidence="3" id="KW-1185">Reference proteome</keyword>
<keyword evidence="1" id="KW-0648">Protein biosynthesis</keyword>
<evidence type="ECO:0000313" key="3">
    <source>
        <dbReference type="Proteomes" id="UP000002415"/>
    </source>
</evidence>
<dbReference type="HOGENOM" id="CLU_105899_4_1_0"/>
<dbReference type="GO" id="GO:0050567">
    <property type="term" value="F:glutaminyl-tRNA synthase (glutamine-hydrolyzing) activity"/>
    <property type="evidence" value="ECO:0007669"/>
    <property type="project" value="UniProtKB-UniRule"/>
</dbReference>
<dbReference type="GO" id="GO:0006450">
    <property type="term" value="P:regulation of translational fidelity"/>
    <property type="evidence" value="ECO:0007669"/>
    <property type="project" value="InterPro"/>
</dbReference>
<dbReference type="InterPro" id="IPR036113">
    <property type="entry name" value="Asp/Glu-ADT_sf_sub_c"/>
</dbReference>
<dbReference type="OrthoDB" id="47632at2"/>